<gene>
    <name evidence="3" type="ORF">E2562_015908</name>
</gene>
<evidence type="ECO:0000313" key="4">
    <source>
        <dbReference type="Proteomes" id="UP000479710"/>
    </source>
</evidence>
<reference evidence="3 4" key="1">
    <citation type="submission" date="2019-11" db="EMBL/GenBank/DDBJ databases">
        <title>Whole genome sequence of Oryza granulata.</title>
        <authorList>
            <person name="Li W."/>
        </authorList>
    </citation>
    <scope>NUCLEOTIDE SEQUENCE [LARGE SCALE GENOMIC DNA]</scope>
    <source>
        <strain evidence="4">cv. Menghai</strain>
        <tissue evidence="3">Leaf</tissue>
    </source>
</reference>
<evidence type="ECO:0000259" key="2">
    <source>
        <dbReference type="PROSITE" id="PS50181"/>
    </source>
</evidence>
<dbReference type="AlphaFoldDB" id="A0A6G1CGS8"/>
<evidence type="ECO:0000313" key="3">
    <source>
        <dbReference type="EMBL" id="KAF0899251.1"/>
    </source>
</evidence>
<comment type="caution">
    <text evidence="3">The sequence shown here is derived from an EMBL/GenBank/DDBJ whole genome shotgun (WGS) entry which is preliminary data.</text>
</comment>
<name>A0A6G1CGS8_9ORYZ</name>
<dbReference type="PANTHER" id="PTHR32133">
    <property type="entry name" value="OS07G0120400 PROTEIN"/>
    <property type="match status" value="1"/>
</dbReference>
<dbReference type="InterPro" id="IPR001810">
    <property type="entry name" value="F-box_dom"/>
</dbReference>
<dbReference type="Proteomes" id="UP000479710">
    <property type="component" value="Unassembled WGS sequence"/>
</dbReference>
<dbReference type="OrthoDB" id="687793at2759"/>
<accession>A0A6G1CGS8</accession>
<feature type="compositionally biased region" description="Basic and acidic residues" evidence="1">
    <location>
        <begin position="51"/>
        <end position="60"/>
    </location>
</feature>
<dbReference type="Pfam" id="PF23635">
    <property type="entry name" value="Beta-prop_AT5G49610-like"/>
    <property type="match status" value="1"/>
</dbReference>
<organism evidence="3 4">
    <name type="scientific">Oryza meyeriana var. granulata</name>
    <dbReference type="NCBI Taxonomy" id="110450"/>
    <lineage>
        <taxon>Eukaryota</taxon>
        <taxon>Viridiplantae</taxon>
        <taxon>Streptophyta</taxon>
        <taxon>Embryophyta</taxon>
        <taxon>Tracheophyta</taxon>
        <taxon>Spermatophyta</taxon>
        <taxon>Magnoliopsida</taxon>
        <taxon>Liliopsida</taxon>
        <taxon>Poales</taxon>
        <taxon>Poaceae</taxon>
        <taxon>BOP clade</taxon>
        <taxon>Oryzoideae</taxon>
        <taxon>Oryzeae</taxon>
        <taxon>Oryzinae</taxon>
        <taxon>Oryza</taxon>
        <taxon>Oryza meyeriana</taxon>
    </lineage>
</organism>
<dbReference type="PROSITE" id="PS50181">
    <property type="entry name" value="FBOX"/>
    <property type="match status" value="1"/>
</dbReference>
<dbReference type="InterPro" id="IPR056594">
    <property type="entry name" value="AT5G49610-like_b-prop"/>
</dbReference>
<feature type="region of interest" description="Disordered" evidence="1">
    <location>
        <begin position="49"/>
        <end position="69"/>
    </location>
</feature>
<feature type="region of interest" description="Disordered" evidence="1">
    <location>
        <begin position="1"/>
        <end position="25"/>
    </location>
</feature>
<dbReference type="EMBL" id="SPHZ02000009">
    <property type="protein sequence ID" value="KAF0899251.1"/>
    <property type="molecule type" value="Genomic_DNA"/>
</dbReference>
<feature type="domain" description="F-box" evidence="2">
    <location>
        <begin position="191"/>
        <end position="240"/>
    </location>
</feature>
<dbReference type="Pfam" id="PF00646">
    <property type="entry name" value="F-box"/>
    <property type="match status" value="1"/>
</dbReference>
<evidence type="ECO:0000256" key="1">
    <source>
        <dbReference type="SAM" id="MobiDB-lite"/>
    </source>
</evidence>
<dbReference type="InterPro" id="IPR036047">
    <property type="entry name" value="F-box-like_dom_sf"/>
</dbReference>
<proteinExistence type="predicted"/>
<protein>
    <recommendedName>
        <fullName evidence="2">F-box domain-containing protein</fullName>
    </recommendedName>
</protein>
<dbReference type="SMART" id="SM00256">
    <property type="entry name" value="FBOX"/>
    <property type="match status" value="1"/>
</dbReference>
<dbReference type="SUPFAM" id="SSF81383">
    <property type="entry name" value="F-box domain"/>
    <property type="match status" value="1"/>
</dbReference>
<sequence>MADPNGSRRLPSGGATPSQPASAVHGLAGEGLGVTKTTSGLTTTGAFLGETSRESGHLGQEEGSGARNMVFPRSHDTVSIPGVRLAQEDLSNDRLNSASDAMINSSAPAQQYRIDAYDGAFSSRSRGVTGGFGTTGLGATTTSSHAYSLGATARSGHDPAPAFRIPPASATVSVKASSSMGQSNKATRSSRSALMDLPKDIIDQILLRLSPEDPKLLPRLSLVCKEWMNVFSDTAFLRRYRSFHPPPLLGILVNDYAADQATDTARFLPTTSSFSPQNDQLPHPALVLDSRHGLVLLYIRLSAEDFGLVVWDPMTTGSHWYIDEFPVNTKTKHWTACVLCAGPDCDHRHCHGGPFFVVMASTKKKEALTSAIFYSSADDAWGEHVHLRHREGDQIDNKPSVMIGGKLYIPTISNTRILEIDVHTRKLQMIESPPVPVGLRTGMYARHSTVLTTAEDGGLGFICIDNFLLYRWAREAASADGDGAMAWSLRGIIHLEQIPKPKSSISPHPVGSANGRVLFEIGGRLLCIDLTSRGILQWYRTSSFCDFRIAFPFESFYIPPGQTRCCF</sequence>
<keyword evidence="4" id="KW-1185">Reference proteome</keyword>